<organism evidence="1">
    <name type="scientific">Iconisemion striatum</name>
    <dbReference type="NCBI Taxonomy" id="60296"/>
    <lineage>
        <taxon>Eukaryota</taxon>
        <taxon>Metazoa</taxon>
        <taxon>Chordata</taxon>
        <taxon>Craniata</taxon>
        <taxon>Vertebrata</taxon>
        <taxon>Euteleostomi</taxon>
        <taxon>Actinopterygii</taxon>
        <taxon>Neopterygii</taxon>
        <taxon>Teleostei</taxon>
        <taxon>Neoteleostei</taxon>
        <taxon>Acanthomorphata</taxon>
        <taxon>Ovalentaria</taxon>
        <taxon>Atherinomorphae</taxon>
        <taxon>Cyprinodontiformes</taxon>
        <taxon>Nothobranchiidae</taxon>
        <taxon>Iconisemion</taxon>
    </lineage>
</organism>
<reference evidence="1" key="1">
    <citation type="submission" date="2016-05" db="EMBL/GenBank/DDBJ databases">
        <authorList>
            <person name="Lavstsen T."/>
            <person name="Jespersen J.S."/>
        </authorList>
    </citation>
    <scope>NUCLEOTIDE SEQUENCE</scope>
    <source>
        <tissue evidence="1">Brain</tissue>
    </source>
</reference>
<evidence type="ECO:0000313" key="1">
    <source>
        <dbReference type="EMBL" id="SBP36697.1"/>
    </source>
</evidence>
<protein>
    <submittedName>
        <fullName evidence="1">Rho GTPase activating protein 25</fullName>
    </submittedName>
</protein>
<sequence>SPEAQQGAANRHSKVLRETSSYLTDLLTHVSVFLYI</sequence>
<proteinExistence type="predicted"/>
<name>A0A1A7Z1C9_9TELE</name>
<reference evidence="1" key="2">
    <citation type="submission" date="2016-06" db="EMBL/GenBank/DDBJ databases">
        <title>The genome of a short-lived fish provides insights into sex chromosome evolution and the genetic control of aging.</title>
        <authorList>
            <person name="Reichwald K."/>
            <person name="Felder M."/>
            <person name="Petzold A."/>
            <person name="Koch P."/>
            <person name="Groth M."/>
            <person name="Platzer M."/>
        </authorList>
    </citation>
    <scope>NUCLEOTIDE SEQUENCE</scope>
    <source>
        <tissue evidence="1">Brain</tissue>
    </source>
</reference>
<gene>
    <name evidence="1" type="primary">ARHGAP25</name>
</gene>
<dbReference type="EMBL" id="HADX01014465">
    <property type="protein sequence ID" value="SBP36697.1"/>
    <property type="molecule type" value="Transcribed_RNA"/>
</dbReference>
<dbReference type="AlphaFoldDB" id="A0A1A7Z1C9"/>
<feature type="non-terminal residue" evidence="1">
    <location>
        <position position="1"/>
    </location>
</feature>
<accession>A0A1A7Z1C9</accession>